<protein>
    <recommendedName>
        <fullName evidence="3">SRPBCC domain-containing protein</fullName>
    </recommendedName>
</protein>
<dbReference type="PANTHER" id="PTHR36166:SF1">
    <property type="entry name" value="SRPBCC DOMAIN-CONTAINING PROTEIN"/>
    <property type="match status" value="1"/>
</dbReference>
<dbReference type="PANTHER" id="PTHR36166">
    <property type="entry name" value="CHROMOSOME 9, WHOLE GENOME SHOTGUN SEQUENCE"/>
    <property type="match status" value="1"/>
</dbReference>
<name>G3AH46_SPAPN</name>
<dbReference type="InParanoid" id="G3AH46"/>
<evidence type="ECO:0000313" key="1">
    <source>
        <dbReference type="EMBL" id="EGW35477.1"/>
    </source>
</evidence>
<dbReference type="OrthoDB" id="509124at2759"/>
<dbReference type="SUPFAM" id="SSF55961">
    <property type="entry name" value="Bet v1-like"/>
    <property type="match status" value="1"/>
</dbReference>
<dbReference type="AlphaFoldDB" id="G3AH46"/>
<dbReference type="eggNOG" id="ENOG502S64G">
    <property type="taxonomic scope" value="Eukaryota"/>
</dbReference>
<gene>
    <name evidence="1" type="ORF">SPAPADRAFT_48467</name>
</gene>
<organism evidence="2">
    <name type="scientific">Spathaspora passalidarum (strain NRRL Y-27907 / 11-Y1)</name>
    <dbReference type="NCBI Taxonomy" id="619300"/>
    <lineage>
        <taxon>Eukaryota</taxon>
        <taxon>Fungi</taxon>
        <taxon>Dikarya</taxon>
        <taxon>Ascomycota</taxon>
        <taxon>Saccharomycotina</taxon>
        <taxon>Pichiomycetes</taxon>
        <taxon>Debaryomycetaceae</taxon>
        <taxon>Spathaspora</taxon>
    </lineage>
</organism>
<evidence type="ECO:0008006" key="3">
    <source>
        <dbReference type="Google" id="ProtNLM"/>
    </source>
</evidence>
<dbReference type="CDD" id="cd07822">
    <property type="entry name" value="SRPBCC_4"/>
    <property type="match status" value="1"/>
</dbReference>
<sequence>MTTKLETSIEINAPVFKVRNFILNYSNHCNWNPFFVSFEKLTNKNRKELAIGDQLKIEVVYHGTSKVMTIYPTVIVNNFEQLKWKGILGFEWLFYGVHTLKYESLEHGTRTRLIHTEEFGGCLATLFTWLGITEKTELSFNDMNEALKDEIESLE</sequence>
<dbReference type="Proteomes" id="UP000000709">
    <property type="component" value="Unassembled WGS sequence"/>
</dbReference>
<dbReference type="EMBL" id="GL996499">
    <property type="protein sequence ID" value="EGW35477.1"/>
    <property type="molecule type" value="Genomic_DNA"/>
</dbReference>
<dbReference type="RefSeq" id="XP_007372889.1">
    <property type="nucleotide sequence ID" value="XM_007372827.1"/>
</dbReference>
<accession>G3AH46</accession>
<dbReference type="HOGENOM" id="CLU_069867_4_1_1"/>
<evidence type="ECO:0000313" key="2">
    <source>
        <dbReference type="Proteomes" id="UP000000709"/>
    </source>
</evidence>
<dbReference type="OMA" id="NWNPFFV"/>
<keyword evidence="2" id="KW-1185">Reference proteome</keyword>
<reference evidence="1 2" key="1">
    <citation type="journal article" date="2011" name="Proc. Natl. Acad. Sci. U.S.A.">
        <title>Comparative genomics of xylose-fermenting fungi for enhanced biofuel production.</title>
        <authorList>
            <person name="Wohlbach D.J."/>
            <person name="Kuo A."/>
            <person name="Sato T.K."/>
            <person name="Potts K.M."/>
            <person name="Salamov A.A."/>
            <person name="LaButti K.M."/>
            <person name="Sun H."/>
            <person name="Clum A."/>
            <person name="Pangilinan J.L."/>
            <person name="Lindquist E.A."/>
            <person name="Lucas S."/>
            <person name="Lapidus A."/>
            <person name="Jin M."/>
            <person name="Gunawan C."/>
            <person name="Balan V."/>
            <person name="Dale B.E."/>
            <person name="Jeffries T.W."/>
            <person name="Zinkel R."/>
            <person name="Barry K.W."/>
            <person name="Grigoriev I.V."/>
            <person name="Gasch A.P."/>
        </authorList>
    </citation>
    <scope>NUCLEOTIDE SEQUENCE [LARGE SCALE GENOMIC DNA]</scope>
    <source>
        <strain evidence="2">NRRL Y-27907 / 11-Y1</strain>
    </source>
</reference>
<dbReference type="KEGG" id="spaa:SPAPADRAFT_48467"/>
<dbReference type="GeneID" id="18871226"/>
<proteinExistence type="predicted"/>
<dbReference type="STRING" id="619300.G3AH46"/>
<dbReference type="Gene3D" id="3.30.530.20">
    <property type="match status" value="1"/>
</dbReference>
<dbReference type="InterPro" id="IPR023393">
    <property type="entry name" value="START-like_dom_sf"/>
</dbReference>